<comment type="caution">
    <text evidence="1">The sequence shown here is derived from an EMBL/GenBank/DDBJ whole genome shotgun (WGS) entry which is preliminary data.</text>
</comment>
<organism evidence="1 2">
    <name type="scientific">Paenibacillus motobuensis</name>
    <dbReference type="NCBI Taxonomy" id="295324"/>
    <lineage>
        <taxon>Bacteria</taxon>
        <taxon>Bacillati</taxon>
        <taxon>Bacillota</taxon>
        <taxon>Bacilli</taxon>
        <taxon>Bacillales</taxon>
        <taxon>Paenibacillaceae</taxon>
        <taxon>Paenibacillus</taxon>
    </lineage>
</organism>
<evidence type="ECO:0000313" key="2">
    <source>
        <dbReference type="Proteomes" id="UP001500340"/>
    </source>
</evidence>
<accession>A0ABP3HQD7</accession>
<dbReference type="RefSeq" id="WP_343857127.1">
    <property type="nucleotide sequence ID" value="NZ_BAAACX010000004.1"/>
</dbReference>
<dbReference type="InterPro" id="IPR008930">
    <property type="entry name" value="Terpenoid_cyclase/PrenylTrfase"/>
</dbReference>
<evidence type="ECO:0000313" key="1">
    <source>
        <dbReference type="EMBL" id="GAA0376962.1"/>
    </source>
</evidence>
<keyword evidence="2" id="KW-1185">Reference proteome</keyword>
<dbReference type="SUPFAM" id="SSF48239">
    <property type="entry name" value="Terpenoid cyclases/Protein prenyltransferases"/>
    <property type="match status" value="1"/>
</dbReference>
<name>A0ABP3HQD7_9BACL</name>
<dbReference type="Proteomes" id="UP001500340">
    <property type="component" value="Unassembled WGS sequence"/>
</dbReference>
<protein>
    <recommendedName>
        <fullName evidence="3">Squalene cyclase C-terminal domain-containing protein</fullName>
    </recommendedName>
</protein>
<sequence>MKNENRHVLERSKDFIYRNARLLDRLRFAYHFEKGSKEDVLRALQAYQNEDGGFGNALEPDMRCPHSQPVTTETALIIIKEVGGFDHVMLDGILSYLRGISLSGGGLPRATSAVNDYPHAPWWTTEQDDVPSLNPTGSIIGMLLGQSERTEFQAERWFRDHVDFVWRCLEESSAGPGDYHDAVQWISFLETVSGELERTAKYKEILDEWLTGPKGIEKNIHAEGYVHKVLDYAKTPDCYANRLLQSDDIERHLDWLMDGQQADGGWNITFPAVSPTGEQEWRGSLTVDRLITLKAYGRLG</sequence>
<proteinExistence type="predicted"/>
<dbReference type="EMBL" id="BAAACX010000004">
    <property type="protein sequence ID" value="GAA0376962.1"/>
    <property type="molecule type" value="Genomic_DNA"/>
</dbReference>
<evidence type="ECO:0008006" key="3">
    <source>
        <dbReference type="Google" id="ProtNLM"/>
    </source>
</evidence>
<gene>
    <name evidence="1" type="ORF">GCM10008933_05330</name>
</gene>
<reference evidence="2" key="1">
    <citation type="journal article" date="2019" name="Int. J. Syst. Evol. Microbiol.">
        <title>The Global Catalogue of Microorganisms (GCM) 10K type strain sequencing project: providing services to taxonomists for standard genome sequencing and annotation.</title>
        <authorList>
            <consortium name="The Broad Institute Genomics Platform"/>
            <consortium name="The Broad Institute Genome Sequencing Center for Infectious Disease"/>
            <person name="Wu L."/>
            <person name="Ma J."/>
        </authorList>
    </citation>
    <scope>NUCLEOTIDE SEQUENCE [LARGE SCALE GENOMIC DNA]</scope>
    <source>
        <strain evidence="2">JCM 12774</strain>
    </source>
</reference>